<evidence type="ECO:0000313" key="13">
    <source>
        <dbReference type="Proteomes" id="UP000694397"/>
    </source>
</evidence>
<dbReference type="Pfam" id="PF13927">
    <property type="entry name" value="Ig_3"/>
    <property type="match status" value="2"/>
</dbReference>
<dbReference type="FunFam" id="2.60.40.10:FF:000405">
    <property type="entry name" value="nephrin isoform X1"/>
    <property type="match status" value="1"/>
</dbReference>
<evidence type="ECO:0000256" key="6">
    <source>
        <dbReference type="ARBA" id="ARBA00023319"/>
    </source>
</evidence>
<keyword evidence="8" id="KW-0812">Transmembrane</keyword>
<sequence length="1107" mass="122275">SDRLSGSNFLLIKCTPWLLILSGTVQWVKDGLLLGPDRTLPGFPRYSMVGNEKKGEYHLQIENVALEDDAPYECQAGPSESSQPIVSHSIWINVMIPPSSPIIEVETEEPWVAGQEYIVTCTAPDAKPAAEVTLFKGSDVTRGLPPTILPRSRFTAQSWDNGREVVCWAKNPVLAQPLETSLVMNVYFPSQPPVLQGLEKDEVTAGTTLKLVCTSHGGNPLATLHWTKNGEVVSTSWEVDKLSQKASSILIMPVKPEDNQAVLCCESVNQVSRRPFVLSRTLTVLFEPAKINVLGSFEAVEGKEVNLCCYTTSSNPPVHIRWWLGSRELNQTVVTYNEGEHGGKVTMSNLTHTVFREENDLPLTCEAFNNGTRYSKTKTSPLQVFYPPQKVWIDGPPKGVPLRAGATVRLVCFSAGGNKIGRITWLKDGKSVWDVQKPVVSEKGVSRELILVLQPSDNMATYRCDATNEAKKVRSAQTKLHVQFPAISVKIVPKEKEVRRGQTLIMECIAGSSNPKTNISWSLGTEKLKGVDQAPKKAEYGGVSVRSNLSLQLSSQHNGVRVICQAYSDLLSEGASTFYTLNVLYPPEFSPDQPEGVQAVEDDVVHLPLMVSANPDDVTCVWIFQGEELVKERDPRYHWRDGLEIWNVTRKDAGKYNIRCENAEGEERTAVTLDVQYAPSVRIETDPVYVDLGQTADLVCKADANPVSSGMFSWERVGEDEDEDPGSQTEDENISWLTIPEVTRSHSGRYKCTVDNGIAPAASTEVQLIVRFKPELQKGPHWSKVASRGDGSSIAQVVCQAEGIPKVEFSWTKNGIKIDFNNPRYSEKMVKEGWVHTSTLTIVNVSAALDYAIFTCIARNTLGEDRLDIQLLSTNHPDPPSDLRLASVTHHTVTLQWNAGFDGGLQQKFRIRWVPASTSFLYVDVFPPMATSFTVDGLSPKTTYNFSVNAINSMGESEYADNNAVLTVTTKGSFIAGTYPLRMPLHWAITLAAAGGLLLVLNASGCFLALRWKRRRSLSGTCKSSVSAESNRYEGREPVNVAARRTLLVDSASEPESTTYESYGDEGSQHYYFPTGHYHPSLYPHPEGAERHGKENIERSSLKANCM</sequence>
<dbReference type="InterPro" id="IPR036179">
    <property type="entry name" value="Ig-like_dom_sf"/>
</dbReference>
<dbReference type="Gene3D" id="2.60.40.10">
    <property type="entry name" value="Immunoglobulins"/>
    <property type="match status" value="10"/>
</dbReference>
<dbReference type="InterPro" id="IPR013162">
    <property type="entry name" value="CD80_C2-set"/>
</dbReference>
<evidence type="ECO:0000256" key="7">
    <source>
        <dbReference type="SAM" id="MobiDB-lite"/>
    </source>
</evidence>
<dbReference type="Ensembl" id="ENSSFOT00015003891.2">
    <property type="protein sequence ID" value="ENSSFOP00015003826.2"/>
    <property type="gene ID" value="ENSSFOG00015002343.2"/>
</dbReference>
<evidence type="ECO:0000259" key="11">
    <source>
        <dbReference type="PROSITE" id="PS50853"/>
    </source>
</evidence>
<dbReference type="SMART" id="SM00408">
    <property type="entry name" value="IGc2"/>
    <property type="match status" value="5"/>
</dbReference>
<dbReference type="PANTHER" id="PTHR11640">
    <property type="entry name" value="NEPHRIN"/>
    <property type="match status" value="1"/>
</dbReference>
<keyword evidence="9" id="KW-0732">Signal</keyword>
<feature type="domain" description="Ig-like" evidence="10">
    <location>
        <begin position="288"/>
        <end position="379"/>
    </location>
</feature>
<dbReference type="GO" id="GO:0050839">
    <property type="term" value="F:cell adhesion molecule binding"/>
    <property type="evidence" value="ECO:0007669"/>
    <property type="project" value="TreeGrafter"/>
</dbReference>
<dbReference type="InterPro" id="IPR013098">
    <property type="entry name" value="Ig_I-set"/>
</dbReference>
<dbReference type="InterPro" id="IPR003599">
    <property type="entry name" value="Ig_sub"/>
</dbReference>
<feature type="domain" description="Ig-like" evidence="10">
    <location>
        <begin position="485"/>
        <end position="582"/>
    </location>
</feature>
<reference evidence="12" key="3">
    <citation type="submission" date="2025-09" db="UniProtKB">
        <authorList>
            <consortium name="Ensembl"/>
        </authorList>
    </citation>
    <scope>IDENTIFICATION</scope>
</reference>
<accession>A0A8C9QV98</accession>
<dbReference type="GO" id="GO:0005911">
    <property type="term" value="C:cell-cell junction"/>
    <property type="evidence" value="ECO:0007669"/>
    <property type="project" value="TreeGrafter"/>
</dbReference>
<feature type="domain" description="Ig-like" evidence="10">
    <location>
        <begin position="388"/>
        <end position="481"/>
    </location>
</feature>
<dbReference type="Pfam" id="PF07679">
    <property type="entry name" value="I-set"/>
    <property type="match status" value="2"/>
</dbReference>
<feature type="domain" description="Fibronectin type-III" evidence="11">
    <location>
        <begin position="879"/>
        <end position="973"/>
    </location>
</feature>
<dbReference type="PROSITE" id="PS50853">
    <property type="entry name" value="FN3"/>
    <property type="match status" value="1"/>
</dbReference>
<dbReference type="Pfam" id="PF00047">
    <property type="entry name" value="ig"/>
    <property type="match status" value="1"/>
</dbReference>
<feature type="compositionally biased region" description="Basic and acidic residues" evidence="7">
    <location>
        <begin position="1087"/>
        <end position="1101"/>
    </location>
</feature>
<dbReference type="InterPro" id="IPR003961">
    <property type="entry name" value="FN3_dom"/>
</dbReference>
<dbReference type="InterPro" id="IPR003598">
    <property type="entry name" value="Ig_sub2"/>
</dbReference>
<evidence type="ECO:0000256" key="2">
    <source>
        <dbReference type="ARBA" id="ARBA00022737"/>
    </source>
</evidence>
<keyword evidence="4" id="KW-1015">Disulfide bond</keyword>
<evidence type="ECO:0000313" key="12">
    <source>
        <dbReference type="Ensembl" id="ENSSFOP00015003826.2"/>
    </source>
</evidence>
<dbReference type="OrthoDB" id="10028801at2759"/>
<dbReference type="CDD" id="cd00096">
    <property type="entry name" value="Ig"/>
    <property type="match status" value="2"/>
</dbReference>
<dbReference type="GO" id="GO:0098609">
    <property type="term" value="P:cell-cell adhesion"/>
    <property type="evidence" value="ECO:0007669"/>
    <property type="project" value="TreeGrafter"/>
</dbReference>
<dbReference type="CDD" id="cd00063">
    <property type="entry name" value="FN3"/>
    <property type="match status" value="1"/>
</dbReference>
<dbReference type="SMART" id="SM00409">
    <property type="entry name" value="IG"/>
    <property type="match status" value="8"/>
</dbReference>
<dbReference type="InterPro" id="IPR036116">
    <property type="entry name" value="FN3_sf"/>
</dbReference>
<keyword evidence="6" id="KW-0393">Immunoglobulin domain</keyword>
<keyword evidence="2" id="KW-0677">Repeat</keyword>
<feature type="chain" id="PRO_5034000213" evidence="9">
    <location>
        <begin position="28"/>
        <end position="1107"/>
    </location>
</feature>
<dbReference type="InterPro" id="IPR013783">
    <property type="entry name" value="Ig-like_fold"/>
</dbReference>
<comment type="subcellular location">
    <subcellularLocation>
        <location evidence="1">Membrane</location>
        <topology evidence="1">Single-pass type I membrane protein</topology>
    </subcellularLocation>
</comment>
<feature type="region of interest" description="Disordered" evidence="7">
    <location>
        <begin position="1084"/>
        <end position="1107"/>
    </location>
</feature>
<dbReference type="InterPro" id="IPR007110">
    <property type="entry name" value="Ig-like_dom"/>
</dbReference>
<evidence type="ECO:0000256" key="4">
    <source>
        <dbReference type="ARBA" id="ARBA00023157"/>
    </source>
</evidence>
<dbReference type="FunFam" id="2.60.40.10:FF:000719">
    <property type="entry name" value="nephrin isoform X1"/>
    <property type="match status" value="1"/>
</dbReference>
<feature type="domain" description="Ig-like" evidence="10">
    <location>
        <begin position="192"/>
        <end position="283"/>
    </location>
</feature>
<organism evidence="12 13">
    <name type="scientific">Scleropages formosus</name>
    <name type="common">Asian bonytongue</name>
    <name type="synonym">Osteoglossum formosum</name>
    <dbReference type="NCBI Taxonomy" id="113540"/>
    <lineage>
        <taxon>Eukaryota</taxon>
        <taxon>Metazoa</taxon>
        <taxon>Chordata</taxon>
        <taxon>Craniata</taxon>
        <taxon>Vertebrata</taxon>
        <taxon>Euteleostomi</taxon>
        <taxon>Actinopterygii</taxon>
        <taxon>Neopterygii</taxon>
        <taxon>Teleostei</taxon>
        <taxon>Osteoglossocephala</taxon>
        <taxon>Osteoglossomorpha</taxon>
        <taxon>Osteoglossiformes</taxon>
        <taxon>Osteoglossidae</taxon>
        <taxon>Scleropages</taxon>
    </lineage>
</organism>
<dbReference type="AlphaFoldDB" id="A0A8C9QV98"/>
<dbReference type="GO" id="GO:0005886">
    <property type="term" value="C:plasma membrane"/>
    <property type="evidence" value="ECO:0007669"/>
    <property type="project" value="TreeGrafter"/>
</dbReference>
<feature type="domain" description="Ig-like" evidence="10">
    <location>
        <begin position="679"/>
        <end position="769"/>
    </location>
</feature>
<dbReference type="InterPro" id="IPR051275">
    <property type="entry name" value="Cell_adhesion_signaling"/>
</dbReference>
<feature type="signal peptide" evidence="9">
    <location>
        <begin position="1"/>
        <end position="27"/>
    </location>
</feature>
<keyword evidence="8" id="KW-1133">Transmembrane helix</keyword>
<feature type="domain" description="Ig-like" evidence="10">
    <location>
        <begin position="1"/>
        <end position="87"/>
    </location>
</feature>
<evidence type="ECO:0000256" key="9">
    <source>
        <dbReference type="SAM" id="SignalP"/>
    </source>
</evidence>
<keyword evidence="5" id="KW-0325">Glycoprotein</keyword>
<protein>
    <submittedName>
        <fullName evidence="12">NPHS1 adhesion molecule, nephrin</fullName>
    </submittedName>
</protein>
<dbReference type="Pfam" id="PF08205">
    <property type="entry name" value="C2-set_2"/>
    <property type="match status" value="2"/>
</dbReference>
<dbReference type="GeneTree" id="ENSGT00940000159510"/>
<dbReference type="Proteomes" id="UP000694397">
    <property type="component" value="Chromosome 18"/>
</dbReference>
<feature type="domain" description="Ig-like" evidence="10">
    <location>
        <begin position="774"/>
        <end position="870"/>
    </location>
</feature>
<proteinExistence type="predicted"/>
<reference evidence="12 13" key="1">
    <citation type="submission" date="2019-04" db="EMBL/GenBank/DDBJ databases">
        <authorList>
            <consortium name="Wellcome Sanger Institute Data Sharing"/>
        </authorList>
    </citation>
    <scope>NUCLEOTIDE SEQUENCE [LARGE SCALE GENOMIC DNA]</scope>
</reference>
<dbReference type="PROSITE" id="PS50835">
    <property type="entry name" value="IG_LIKE"/>
    <property type="match status" value="7"/>
</dbReference>
<evidence type="ECO:0000256" key="3">
    <source>
        <dbReference type="ARBA" id="ARBA00023136"/>
    </source>
</evidence>
<reference evidence="12" key="2">
    <citation type="submission" date="2025-08" db="UniProtKB">
        <authorList>
            <consortium name="Ensembl"/>
        </authorList>
    </citation>
    <scope>IDENTIFICATION</scope>
</reference>
<evidence type="ECO:0000256" key="8">
    <source>
        <dbReference type="SAM" id="Phobius"/>
    </source>
</evidence>
<dbReference type="InterPro" id="IPR013151">
    <property type="entry name" value="Immunoglobulin_dom"/>
</dbReference>
<feature type="transmembrane region" description="Helical" evidence="8">
    <location>
        <begin position="985"/>
        <end position="1010"/>
    </location>
</feature>
<keyword evidence="13" id="KW-1185">Reference proteome</keyword>
<evidence type="ECO:0000256" key="1">
    <source>
        <dbReference type="ARBA" id="ARBA00004479"/>
    </source>
</evidence>
<name>A0A8C9QV98_SCLFO</name>
<evidence type="ECO:0000256" key="5">
    <source>
        <dbReference type="ARBA" id="ARBA00023180"/>
    </source>
</evidence>
<evidence type="ECO:0000259" key="10">
    <source>
        <dbReference type="PROSITE" id="PS50835"/>
    </source>
</evidence>
<dbReference type="SMART" id="SM00060">
    <property type="entry name" value="FN3"/>
    <property type="match status" value="1"/>
</dbReference>
<dbReference type="SUPFAM" id="SSF48726">
    <property type="entry name" value="Immunoglobulin"/>
    <property type="match status" value="9"/>
</dbReference>
<dbReference type="PANTHER" id="PTHR11640:SF136">
    <property type="entry name" value="NEPHRIN"/>
    <property type="match status" value="1"/>
</dbReference>
<gene>
    <name evidence="12" type="primary">NPHS1</name>
    <name evidence="12" type="synonym">nphs1</name>
</gene>
<dbReference type="SUPFAM" id="SSF49265">
    <property type="entry name" value="Fibronectin type III"/>
    <property type="match status" value="1"/>
</dbReference>
<dbReference type="Pfam" id="PF00041">
    <property type="entry name" value="fn3"/>
    <property type="match status" value="1"/>
</dbReference>
<keyword evidence="3 8" id="KW-0472">Membrane</keyword>